<dbReference type="SMART" id="SM00248">
    <property type="entry name" value="ANK"/>
    <property type="match status" value="8"/>
</dbReference>
<keyword evidence="5" id="KW-1185">Reference proteome</keyword>
<accession>A0ABP0H4W4</accession>
<dbReference type="EMBL" id="CAXAMM010000001">
    <property type="protein sequence ID" value="CAK8985132.1"/>
    <property type="molecule type" value="Genomic_DNA"/>
</dbReference>
<evidence type="ECO:0000256" key="1">
    <source>
        <dbReference type="ARBA" id="ARBA00022737"/>
    </source>
</evidence>
<evidence type="ECO:0000313" key="5">
    <source>
        <dbReference type="Proteomes" id="UP001642464"/>
    </source>
</evidence>
<dbReference type="Pfam" id="PF00023">
    <property type="entry name" value="Ank"/>
    <property type="match status" value="1"/>
</dbReference>
<feature type="repeat" description="ANK" evidence="3">
    <location>
        <begin position="783"/>
        <end position="815"/>
    </location>
</feature>
<dbReference type="SUPFAM" id="SSF48403">
    <property type="entry name" value="Ankyrin repeat"/>
    <property type="match status" value="2"/>
</dbReference>
<keyword evidence="4" id="KW-0418">Kinase</keyword>
<evidence type="ECO:0000256" key="2">
    <source>
        <dbReference type="ARBA" id="ARBA00023043"/>
    </source>
</evidence>
<evidence type="ECO:0000313" key="4">
    <source>
        <dbReference type="EMBL" id="CAK8985132.1"/>
    </source>
</evidence>
<evidence type="ECO:0000256" key="3">
    <source>
        <dbReference type="PROSITE-ProRule" id="PRU00023"/>
    </source>
</evidence>
<dbReference type="Proteomes" id="UP001642464">
    <property type="component" value="Unassembled WGS sequence"/>
</dbReference>
<dbReference type="PROSITE" id="PS50297">
    <property type="entry name" value="ANK_REP_REGION"/>
    <property type="match status" value="1"/>
</dbReference>
<dbReference type="InterPro" id="IPR002110">
    <property type="entry name" value="Ankyrin_rpt"/>
</dbReference>
<feature type="repeat" description="ANK" evidence="3">
    <location>
        <begin position="675"/>
        <end position="707"/>
    </location>
</feature>
<protein>
    <submittedName>
        <fullName evidence="4">Kinase D-interacting substrate of 220 kDa (Ankyrin repeat-rich membrane-spanning protein)</fullName>
    </submittedName>
</protein>
<keyword evidence="1" id="KW-0677">Repeat</keyword>
<reference evidence="4 5" key="1">
    <citation type="submission" date="2024-02" db="EMBL/GenBank/DDBJ databases">
        <authorList>
            <person name="Chen Y."/>
            <person name="Shah S."/>
            <person name="Dougan E. K."/>
            <person name="Thang M."/>
            <person name="Chan C."/>
        </authorList>
    </citation>
    <scope>NUCLEOTIDE SEQUENCE [LARGE SCALE GENOMIC DNA]</scope>
</reference>
<dbReference type="PROSITE" id="PS50088">
    <property type="entry name" value="ANK_REPEAT"/>
    <property type="match status" value="4"/>
</dbReference>
<feature type="repeat" description="ANK" evidence="3">
    <location>
        <begin position="470"/>
        <end position="502"/>
    </location>
</feature>
<name>A0ABP0H4W4_9DINO</name>
<dbReference type="Gene3D" id="1.25.40.20">
    <property type="entry name" value="Ankyrin repeat-containing domain"/>
    <property type="match status" value="4"/>
</dbReference>
<comment type="caution">
    <text evidence="4">The sequence shown here is derived from an EMBL/GenBank/DDBJ whole genome shotgun (WGS) entry which is preliminary data.</text>
</comment>
<dbReference type="InterPro" id="IPR036770">
    <property type="entry name" value="Ankyrin_rpt-contain_sf"/>
</dbReference>
<feature type="repeat" description="ANK" evidence="3">
    <location>
        <begin position="87"/>
        <end position="119"/>
    </location>
</feature>
<organism evidence="4 5">
    <name type="scientific">Durusdinium trenchii</name>
    <dbReference type="NCBI Taxonomy" id="1381693"/>
    <lineage>
        <taxon>Eukaryota</taxon>
        <taxon>Sar</taxon>
        <taxon>Alveolata</taxon>
        <taxon>Dinophyceae</taxon>
        <taxon>Suessiales</taxon>
        <taxon>Symbiodiniaceae</taxon>
        <taxon>Durusdinium</taxon>
    </lineage>
</organism>
<keyword evidence="4" id="KW-0808">Transferase</keyword>
<sequence>MADPLPPLLTYCEGGDLEAAKAELQAGDVKKLLKLRDPDRRQLGDGRSGELAVFLIAQGANVNVEDHLEVEGSVIFRQVFGEENDEESWTPLHSCASRGAGALVAKLLEASADAEAQTSSGGAALHFAASKGHEEAGVVWWGGQARGHEVTTQLDDDDNFDVIPKNFPMYTVPLGTLLDMTQIEPHEDLKARAALVEFQRNMGRAAFVSHQWVTTDHPDPECKQMRILQDALKGMMYGKLHRIPLDFLSEVMDSHAKALPASALLSEPLFFWYDYFSCPQKERLSQIESDERYDRSNLSKAISSIPAYVDKCSFFFALVPAMETPNRDFINMRSWQARGWCRLERTCREFSLGDTSWIIVRSPTDLEIAAGKNWAARVGSGPVGEGSFTVASDRLQLRPVLMAVIRRKILSLLKAQDWASYRSVLNQQAMLLRGLDSVECFVPVELFSPSVVSEFLHQNGFRSVGETDRASWSPIHYAALNGDPLLIQELLTLRADPNKSTKKGHPDLGFESGITALCVCCFWKNNEAAQLLISARAKVTCGAMAAQPLLCAAMGNNVEGIKILCSAGCSPLQRNAFGVSALQVANDAGALEAIDELFGQGIGGLNPTEAFVASGGASAETVHRLVEMGADINDQTFYWKLIKSSALTRTLRMVMILQHLCGKVTQASKIYYHSIGTTPLMMALLQGNHEAAAALIAAGAQLNLRNSRGWTAADFAREMSVPEFLQEAFEGRVDACVRVSLLARGWVEKQLEMEVEHPLFVRDHIPMHIHLRDGADINCKDRNKGTPLLRAAGAGKFAALKILLEAQADVLCRDRAGENVFHIAINGQHLEMCELLFERDEAERLMIQENEDGKTAAQMLLDLQPIELRDKIKSIWKEKRGG</sequence>
<dbReference type="GO" id="GO:0016301">
    <property type="term" value="F:kinase activity"/>
    <property type="evidence" value="ECO:0007669"/>
    <property type="project" value="UniProtKB-KW"/>
</dbReference>
<dbReference type="Pfam" id="PF12796">
    <property type="entry name" value="Ank_2"/>
    <property type="match status" value="2"/>
</dbReference>
<dbReference type="PANTHER" id="PTHR24171">
    <property type="entry name" value="ANKYRIN REPEAT DOMAIN-CONTAINING PROTEIN 39-RELATED"/>
    <property type="match status" value="1"/>
</dbReference>
<keyword evidence="2 3" id="KW-0040">ANK repeat</keyword>
<gene>
    <name evidence="4" type="ORF">SCF082_LOCUS10</name>
</gene>
<proteinExistence type="predicted"/>